<feature type="signal peptide" evidence="1">
    <location>
        <begin position="1"/>
        <end position="35"/>
    </location>
</feature>
<name>A0A328N4C8_9ACTN</name>
<dbReference type="Proteomes" id="UP000248966">
    <property type="component" value="Unassembled WGS sequence"/>
</dbReference>
<gene>
    <name evidence="2" type="ORF">LAH08_02529</name>
    <name evidence="3" type="ORF">MED15_04381</name>
</gene>
<evidence type="ECO:0008006" key="6">
    <source>
        <dbReference type="Google" id="ProtNLM"/>
    </source>
</evidence>
<dbReference type="EMBL" id="PYAA01000013">
    <property type="protein sequence ID" value="RAO02300.1"/>
    <property type="molecule type" value="Genomic_DNA"/>
</dbReference>
<organism evidence="2 4">
    <name type="scientific">Micromonospora noduli</name>
    <dbReference type="NCBI Taxonomy" id="709876"/>
    <lineage>
        <taxon>Bacteria</taxon>
        <taxon>Bacillati</taxon>
        <taxon>Actinomycetota</taxon>
        <taxon>Actinomycetes</taxon>
        <taxon>Micromonosporales</taxon>
        <taxon>Micromonosporaceae</taxon>
        <taxon>Micromonospora</taxon>
    </lineage>
</organism>
<evidence type="ECO:0000256" key="1">
    <source>
        <dbReference type="SAM" id="SignalP"/>
    </source>
</evidence>
<dbReference type="EMBL" id="PYAC01000022">
    <property type="protein sequence ID" value="RAO14730.1"/>
    <property type="molecule type" value="Genomic_DNA"/>
</dbReference>
<evidence type="ECO:0000313" key="4">
    <source>
        <dbReference type="Proteomes" id="UP000248966"/>
    </source>
</evidence>
<evidence type="ECO:0000313" key="2">
    <source>
        <dbReference type="EMBL" id="RAO02300.1"/>
    </source>
</evidence>
<protein>
    <recommendedName>
        <fullName evidence="6">Peptidase inhibitor family I36</fullName>
    </recommendedName>
</protein>
<accession>A0A328N4C8</accession>
<sequence>MPMGSKVVRQITRTAAVAGAFLLASALLPGSPAVAADTGDGWEPCNRGEICLYQAQYAYVDSNNGSRQFWYDDMNHRDDRFWLPNQNEYGIVVMDKVKSVHNKDTQCGVRMWDVNGSGTWYVYQNIEFGGAYYNQENTNPYNNGHDRYPC</sequence>
<keyword evidence="1" id="KW-0732">Signal</keyword>
<reference evidence="4 5" key="1">
    <citation type="submission" date="2018-03" db="EMBL/GenBank/DDBJ databases">
        <title>Defining the species Micromonospora saelicesensis and Micromonospora noduli under the framework of genomics.</title>
        <authorList>
            <person name="Riesco R."/>
            <person name="Trujillo M.E."/>
        </authorList>
    </citation>
    <scope>NUCLEOTIDE SEQUENCE [LARGE SCALE GENOMIC DNA]</scope>
    <source>
        <strain evidence="2 4">LAH08</strain>
        <strain evidence="3 5">MED15</strain>
    </source>
</reference>
<dbReference type="RefSeq" id="WP_146758792.1">
    <property type="nucleotide sequence ID" value="NZ_PYAA01000013.1"/>
</dbReference>
<dbReference type="Proteomes" id="UP000249045">
    <property type="component" value="Unassembled WGS sequence"/>
</dbReference>
<feature type="chain" id="PRO_5016385568" description="Peptidase inhibitor family I36" evidence="1">
    <location>
        <begin position="36"/>
        <end position="150"/>
    </location>
</feature>
<comment type="caution">
    <text evidence="2">The sequence shown here is derived from an EMBL/GenBank/DDBJ whole genome shotgun (WGS) entry which is preliminary data.</text>
</comment>
<dbReference type="AlphaFoldDB" id="A0A328N4C8"/>
<evidence type="ECO:0000313" key="5">
    <source>
        <dbReference type="Proteomes" id="UP000249045"/>
    </source>
</evidence>
<evidence type="ECO:0000313" key="3">
    <source>
        <dbReference type="EMBL" id="RAO14730.1"/>
    </source>
</evidence>
<proteinExistence type="predicted"/>
<keyword evidence="5" id="KW-1185">Reference proteome</keyword>